<proteinExistence type="predicted"/>
<name>A0A239GH69_9BACT</name>
<evidence type="ECO:0000256" key="1">
    <source>
        <dbReference type="SAM" id="Phobius"/>
    </source>
</evidence>
<dbReference type="PANTHER" id="PTHR23028">
    <property type="entry name" value="ACETYLTRANSFERASE"/>
    <property type="match status" value="1"/>
</dbReference>
<accession>A0A239GH69</accession>
<keyword evidence="4" id="KW-1185">Reference proteome</keyword>
<dbReference type="GO" id="GO:0016787">
    <property type="term" value="F:hydrolase activity"/>
    <property type="evidence" value="ECO:0007669"/>
    <property type="project" value="UniProtKB-KW"/>
</dbReference>
<keyword evidence="3" id="KW-0808">Transferase</keyword>
<organism evidence="3 4">
    <name type="scientific">Pontibacter ummariensis</name>
    <dbReference type="NCBI Taxonomy" id="1610492"/>
    <lineage>
        <taxon>Bacteria</taxon>
        <taxon>Pseudomonadati</taxon>
        <taxon>Bacteroidota</taxon>
        <taxon>Cytophagia</taxon>
        <taxon>Cytophagales</taxon>
        <taxon>Hymenobacteraceae</taxon>
        <taxon>Pontibacter</taxon>
    </lineage>
</organism>
<keyword evidence="3" id="KW-0378">Hydrolase</keyword>
<feature type="transmembrane region" description="Helical" evidence="1">
    <location>
        <begin position="12"/>
        <end position="29"/>
    </location>
</feature>
<gene>
    <name evidence="3" type="ORF">SAMN06296052_11144</name>
</gene>
<evidence type="ECO:0000313" key="4">
    <source>
        <dbReference type="Proteomes" id="UP000198432"/>
    </source>
</evidence>
<keyword evidence="1" id="KW-1133">Transmembrane helix</keyword>
<evidence type="ECO:0000313" key="3">
    <source>
        <dbReference type="EMBL" id="SNS68088.1"/>
    </source>
</evidence>
<reference evidence="4" key="1">
    <citation type="submission" date="2017-06" db="EMBL/GenBank/DDBJ databases">
        <authorList>
            <person name="Varghese N."/>
            <person name="Submissions S."/>
        </authorList>
    </citation>
    <scope>NUCLEOTIDE SEQUENCE [LARGE SCALE GENOMIC DNA]</scope>
    <source>
        <strain evidence="4">NKM1</strain>
    </source>
</reference>
<dbReference type="PANTHER" id="PTHR23028:SF131">
    <property type="entry name" value="BLR2367 PROTEIN"/>
    <property type="match status" value="1"/>
</dbReference>
<dbReference type="EMBL" id="FZOQ01000011">
    <property type="protein sequence ID" value="SNS68088.1"/>
    <property type="molecule type" value="Genomic_DNA"/>
</dbReference>
<dbReference type="InterPro" id="IPR002656">
    <property type="entry name" value="Acyl_transf_3_dom"/>
</dbReference>
<keyword evidence="3" id="KW-0012">Acyltransferase</keyword>
<dbReference type="Proteomes" id="UP000198432">
    <property type="component" value="Unassembled WGS sequence"/>
</dbReference>
<dbReference type="GO" id="GO:0016020">
    <property type="term" value="C:membrane"/>
    <property type="evidence" value="ECO:0007669"/>
    <property type="project" value="TreeGrafter"/>
</dbReference>
<feature type="transmembrane region" description="Helical" evidence="1">
    <location>
        <begin position="54"/>
        <end position="76"/>
    </location>
</feature>
<evidence type="ECO:0000259" key="2">
    <source>
        <dbReference type="Pfam" id="PF01757"/>
    </source>
</evidence>
<feature type="transmembrane region" description="Helical" evidence="1">
    <location>
        <begin position="169"/>
        <end position="190"/>
    </location>
</feature>
<dbReference type="Pfam" id="PF01757">
    <property type="entry name" value="Acyl_transf_3"/>
    <property type="match status" value="1"/>
</dbReference>
<protein>
    <submittedName>
        <fullName evidence="3">Peptidoglycan/LPS O-acetylase OafA/YrhL, contains acyltransferase and SGNH-hydrolase domains</fullName>
    </submittedName>
</protein>
<feature type="domain" description="Acyltransferase 3" evidence="2">
    <location>
        <begin position="2"/>
        <end position="251"/>
    </location>
</feature>
<feature type="transmembrane region" description="Helical" evidence="1">
    <location>
        <begin position="83"/>
        <end position="107"/>
    </location>
</feature>
<feature type="transmembrane region" description="Helical" evidence="1">
    <location>
        <begin position="202"/>
        <end position="221"/>
    </location>
</feature>
<keyword evidence="1" id="KW-0812">Transmembrane</keyword>
<feature type="transmembrane region" description="Helical" evidence="1">
    <location>
        <begin position="233"/>
        <end position="254"/>
    </location>
</feature>
<keyword evidence="1" id="KW-0472">Membrane</keyword>
<dbReference type="AlphaFoldDB" id="A0A239GH69"/>
<feature type="transmembrane region" description="Helical" evidence="1">
    <location>
        <begin position="113"/>
        <end position="131"/>
    </location>
</feature>
<dbReference type="InterPro" id="IPR050879">
    <property type="entry name" value="Acyltransferase_3"/>
</dbReference>
<feature type="transmembrane region" description="Helical" evidence="1">
    <location>
        <begin position="140"/>
        <end position="157"/>
    </location>
</feature>
<dbReference type="GO" id="GO:0016747">
    <property type="term" value="F:acyltransferase activity, transferring groups other than amino-acyl groups"/>
    <property type="evidence" value="ECO:0007669"/>
    <property type="project" value="InterPro"/>
</dbReference>
<dbReference type="GO" id="GO:0000271">
    <property type="term" value="P:polysaccharide biosynthetic process"/>
    <property type="evidence" value="ECO:0007669"/>
    <property type="project" value="TreeGrafter"/>
</dbReference>
<sequence length="281" mass="32042">MAFLTKRLLRIYPVYWVVTLLLVFFYFLSPSLEQAHRGQLDVIWGSLLLLPQEFMVSGIAWTLSYEIIFYLMFALTFFRSPSLFVVTFSLWVVAILTAALLGFKIGVYELDALLNPVIINFAFGCFAAFLYKRYPTIKHWHWPIWSGAALFATSWLLTHQDFIETGGPIRVLCFGLPSALFIYGVLYAPVRVPRLLTHLGDASYSLYLLHGSVLSVLLKLVLKVKADSYLDNFTGSLLLFVFTLLASSIFYLLLEKPLTKTLYNRFAKRESNPPLKKVVPA</sequence>